<proteinExistence type="predicted"/>
<comment type="caution">
    <text evidence="1">The sequence shown here is derived from an EMBL/GenBank/DDBJ whole genome shotgun (WGS) entry which is preliminary data.</text>
</comment>
<organism evidence="1 2">
    <name type="scientific">Neophaeococcomyces mojaviensis</name>
    <dbReference type="NCBI Taxonomy" id="3383035"/>
    <lineage>
        <taxon>Eukaryota</taxon>
        <taxon>Fungi</taxon>
        <taxon>Dikarya</taxon>
        <taxon>Ascomycota</taxon>
        <taxon>Pezizomycotina</taxon>
        <taxon>Eurotiomycetes</taxon>
        <taxon>Chaetothyriomycetidae</taxon>
        <taxon>Chaetothyriales</taxon>
        <taxon>Chaetothyriales incertae sedis</taxon>
        <taxon>Neophaeococcomyces</taxon>
    </lineage>
</organism>
<name>A0ACC2ZVN4_9EURO</name>
<protein>
    <submittedName>
        <fullName evidence="1">Uncharacterized protein</fullName>
    </submittedName>
</protein>
<evidence type="ECO:0000313" key="2">
    <source>
        <dbReference type="Proteomes" id="UP001172386"/>
    </source>
</evidence>
<accession>A0ACC2ZVN4</accession>
<reference evidence="1" key="1">
    <citation type="submission" date="2022-10" db="EMBL/GenBank/DDBJ databases">
        <title>Culturing micro-colonial fungi from biological soil crusts in the Mojave desert and describing Neophaeococcomyces mojavensis, and introducing the new genera and species Taxawa tesnikishii.</title>
        <authorList>
            <person name="Kurbessoian T."/>
            <person name="Stajich J.E."/>
        </authorList>
    </citation>
    <scope>NUCLEOTIDE SEQUENCE</scope>
    <source>
        <strain evidence="1">JES_112</strain>
    </source>
</reference>
<keyword evidence="2" id="KW-1185">Reference proteome</keyword>
<sequence length="452" mass="48265">MATVIVGGGIIGLSTAYCLSLLQPELASNHQIHIVDSASELLLSASGHSGGFLAKDWFSPAVSSLGALSFHLHKELAQAHDGPRNWGYAPSTAYSLAIEERGVGSKKNKGKDWLLEGTSRAGVASAVTGGQEQMPSSEGAKRNEMLNDDGTPAWITKQENGSLEVIGSGDSCAQVEPRQLCLWLRKQCEDRGVKLHTKCMPTGIVKGEHGEVVGVKVSKDCEVYEKNCKNIVITAGAWTPNVFQKIFHSSNLRIPISSLAGYSIVVRSPRYTRPILDPTRHGENSAVGVSQGVFCAPSSSWAFAPEAFSRVPPDGTPELWVGGLNDSHMKLPKLVDEVENLQDSEKMEELRNAAVLLTGLSQEGDNLKIDDLKVVRQGLCFRPVSDNGRPIISKVPETALGHDIKMSPGAGVFVASGHGPWGISLSLGTGQVMAEMLLGRKLSADISSLALK</sequence>
<dbReference type="EMBL" id="JAPDRQ010000245">
    <property type="protein sequence ID" value="KAJ9651614.1"/>
    <property type="molecule type" value="Genomic_DNA"/>
</dbReference>
<dbReference type="Proteomes" id="UP001172386">
    <property type="component" value="Unassembled WGS sequence"/>
</dbReference>
<evidence type="ECO:0000313" key="1">
    <source>
        <dbReference type="EMBL" id="KAJ9651614.1"/>
    </source>
</evidence>
<gene>
    <name evidence="1" type="ORF">H2198_009117</name>
</gene>